<evidence type="ECO:0000256" key="1">
    <source>
        <dbReference type="SAM" id="MobiDB-lite"/>
    </source>
</evidence>
<dbReference type="PANTHER" id="PTHR45749">
    <property type="match status" value="1"/>
</dbReference>
<reference evidence="2" key="1">
    <citation type="submission" date="2015-07" db="EMBL/GenBank/DDBJ databases">
        <title>MeaNS - Measles Nucleotide Surveillance Program.</title>
        <authorList>
            <person name="Tran T."/>
            <person name="Druce J."/>
        </authorList>
    </citation>
    <scope>NUCLEOTIDE SEQUENCE</scope>
    <source>
        <strain evidence="2">UCB-OBI-ISO-001</strain>
        <tissue evidence="2">Gonad</tissue>
    </source>
</reference>
<accession>A0A0L8IEX9</accession>
<proteinExistence type="predicted"/>
<feature type="compositionally biased region" description="Basic and acidic residues" evidence="1">
    <location>
        <begin position="39"/>
        <end position="50"/>
    </location>
</feature>
<name>A0A0L8IEX9_OCTBM</name>
<feature type="region of interest" description="Disordered" evidence="1">
    <location>
        <begin position="1"/>
        <end position="54"/>
    </location>
</feature>
<evidence type="ECO:0000313" key="2">
    <source>
        <dbReference type="EMBL" id="KOG00046.1"/>
    </source>
</evidence>
<dbReference type="OrthoDB" id="6141827at2759"/>
<dbReference type="STRING" id="37653.A0A0L8IEX9"/>
<organism evidence="2">
    <name type="scientific">Octopus bimaculoides</name>
    <name type="common">California two-spotted octopus</name>
    <dbReference type="NCBI Taxonomy" id="37653"/>
    <lineage>
        <taxon>Eukaryota</taxon>
        <taxon>Metazoa</taxon>
        <taxon>Spiralia</taxon>
        <taxon>Lophotrochozoa</taxon>
        <taxon>Mollusca</taxon>
        <taxon>Cephalopoda</taxon>
        <taxon>Coleoidea</taxon>
        <taxon>Octopodiformes</taxon>
        <taxon>Octopoda</taxon>
        <taxon>Incirrata</taxon>
        <taxon>Octopodidae</taxon>
        <taxon>Octopus</taxon>
    </lineage>
</organism>
<gene>
    <name evidence="2" type="ORF">OCBIM_22008717mg</name>
</gene>
<protein>
    <submittedName>
        <fullName evidence="2">Uncharacterized protein</fullName>
    </submittedName>
</protein>
<feature type="compositionally biased region" description="Polar residues" evidence="1">
    <location>
        <begin position="10"/>
        <end position="33"/>
    </location>
</feature>
<dbReference type="EMBL" id="KQ415858">
    <property type="protein sequence ID" value="KOG00046.1"/>
    <property type="molecule type" value="Genomic_DNA"/>
</dbReference>
<sequence length="413" mass="47279">MSLFLKHTDSSSTPTKRSRILLSSTASSNSPPQTDAEDNCLKSDNGENKPEINTVENSNTALEEVIEQHDLGLLNFDTNTGKNLALRGHRKSLQSTEDSNVGNFLALLKLLAIFDPVMKEHLCYASAVRQNLLKGIRRAKYYGVMFDTTPDRIHREQISQVVRYVEVDFEKKCVWVRETFLGFIQAGEKDTESLVDVILKQLADDKMALEDCRSQCYDNVAVMAGHRSGVQQRFNEKNKLTLFVNCDIHSLNLVGLHAAKHDSSRHRRQENDATETRNDANLLFNRILHYELLALLSFWNSVLTRIDRVQKRLQDPTMNFHDASPDLKGLCDYFIASREVLVADSLEEGLNICRRRQVDVKPCRRSQRFIHDVSIDHLLKGMNARFSRLHDLDAKFDFLIDIWFLHNGSFADL</sequence>
<dbReference type="PANTHER" id="PTHR45749:SF21">
    <property type="entry name" value="DUF4371 DOMAIN-CONTAINING PROTEIN"/>
    <property type="match status" value="1"/>
</dbReference>
<dbReference type="AlphaFoldDB" id="A0A0L8IEX9"/>